<accession>A0ABN3V0Q6</accession>
<evidence type="ECO:0000313" key="2">
    <source>
        <dbReference type="Proteomes" id="UP001500979"/>
    </source>
</evidence>
<evidence type="ECO:0000313" key="1">
    <source>
        <dbReference type="EMBL" id="GAA2773789.1"/>
    </source>
</evidence>
<proteinExistence type="predicted"/>
<dbReference type="RefSeq" id="WP_344677376.1">
    <property type="nucleotide sequence ID" value="NZ_BAAAUX010000001.1"/>
</dbReference>
<organism evidence="1 2">
    <name type="scientific">Saccharopolyspora taberi</name>
    <dbReference type="NCBI Taxonomy" id="60895"/>
    <lineage>
        <taxon>Bacteria</taxon>
        <taxon>Bacillati</taxon>
        <taxon>Actinomycetota</taxon>
        <taxon>Actinomycetes</taxon>
        <taxon>Pseudonocardiales</taxon>
        <taxon>Pseudonocardiaceae</taxon>
        <taxon>Saccharopolyspora</taxon>
    </lineage>
</organism>
<dbReference type="EMBL" id="BAAAUX010000001">
    <property type="protein sequence ID" value="GAA2773789.1"/>
    <property type="molecule type" value="Genomic_DNA"/>
</dbReference>
<keyword evidence="2" id="KW-1185">Reference proteome</keyword>
<name>A0ABN3V0Q6_9PSEU</name>
<sequence>MDENEITTLLNDESTLQDMLSWLEDEVCSDVLMINPRSASDRDIVEAIEEHYPGGAAGFQRHH</sequence>
<gene>
    <name evidence="1" type="ORF">GCM10010470_01940</name>
</gene>
<protein>
    <submittedName>
        <fullName evidence="1">Uncharacterized protein</fullName>
    </submittedName>
</protein>
<reference evidence="1 2" key="1">
    <citation type="journal article" date="2019" name="Int. J. Syst. Evol. Microbiol.">
        <title>The Global Catalogue of Microorganisms (GCM) 10K type strain sequencing project: providing services to taxonomists for standard genome sequencing and annotation.</title>
        <authorList>
            <consortium name="The Broad Institute Genomics Platform"/>
            <consortium name="The Broad Institute Genome Sequencing Center for Infectious Disease"/>
            <person name="Wu L."/>
            <person name="Ma J."/>
        </authorList>
    </citation>
    <scope>NUCLEOTIDE SEQUENCE [LARGE SCALE GENOMIC DNA]</scope>
    <source>
        <strain evidence="1 2">JCM 9383</strain>
    </source>
</reference>
<dbReference type="Proteomes" id="UP001500979">
    <property type="component" value="Unassembled WGS sequence"/>
</dbReference>
<comment type="caution">
    <text evidence="1">The sequence shown here is derived from an EMBL/GenBank/DDBJ whole genome shotgun (WGS) entry which is preliminary data.</text>
</comment>